<dbReference type="InterPro" id="IPR011009">
    <property type="entry name" value="Kinase-like_dom_sf"/>
</dbReference>
<evidence type="ECO:0000256" key="17">
    <source>
        <dbReference type="ARBA" id="ARBA00023136"/>
    </source>
</evidence>
<evidence type="ECO:0000256" key="14">
    <source>
        <dbReference type="ARBA" id="ARBA00022777"/>
    </source>
</evidence>
<dbReference type="SMART" id="SM00220">
    <property type="entry name" value="S_TKc"/>
    <property type="match status" value="1"/>
</dbReference>
<dbReference type="GO" id="GO:0009945">
    <property type="term" value="P:radial axis specification"/>
    <property type="evidence" value="ECO:0007669"/>
    <property type="project" value="UniProtKB-ARBA"/>
</dbReference>
<dbReference type="FunFam" id="3.80.10.10:FF:000369">
    <property type="entry name" value="LRR receptor-like serine/threonine-protein kinase RPK2"/>
    <property type="match status" value="1"/>
</dbReference>
<dbReference type="FunFam" id="1.10.510.10:FF:000192">
    <property type="entry name" value="LRR receptor-like serine/threonine-protein kinase RPK2"/>
    <property type="match status" value="1"/>
</dbReference>
<keyword evidence="11" id="KW-0732">Signal</keyword>
<keyword evidence="8" id="KW-0433">Leucine-rich repeat</keyword>
<evidence type="ECO:0000256" key="12">
    <source>
        <dbReference type="ARBA" id="ARBA00022737"/>
    </source>
</evidence>
<dbReference type="GO" id="GO:0009409">
    <property type="term" value="P:response to cold"/>
    <property type="evidence" value="ECO:0007669"/>
    <property type="project" value="UniProtKB-ARBA"/>
</dbReference>
<evidence type="ECO:0000256" key="15">
    <source>
        <dbReference type="ARBA" id="ARBA00022840"/>
    </source>
</evidence>
<keyword evidence="9" id="KW-0808">Transferase</keyword>
<dbReference type="Pfam" id="PF13855">
    <property type="entry name" value="LRR_8"/>
    <property type="match status" value="3"/>
</dbReference>
<dbReference type="PROSITE" id="PS00108">
    <property type="entry name" value="PROTEIN_KINASE_ST"/>
    <property type="match status" value="1"/>
</dbReference>
<dbReference type="InterPro" id="IPR050647">
    <property type="entry name" value="Plant_LRR-RLKs"/>
</dbReference>
<keyword evidence="4" id="KW-0217">Developmental protein</keyword>
<dbReference type="InterPro" id="IPR008271">
    <property type="entry name" value="Ser/Thr_kinase_AS"/>
</dbReference>
<organism evidence="26 27">
    <name type="scientific">Ensete ventricosum</name>
    <name type="common">Abyssinian banana</name>
    <name type="synonym">Musa ensete</name>
    <dbReference type="NCBI Taxonomy" id="4639"/>
    <lineage>
        <taxon>Eukaryota</taxon>
        <taxon>Viridiplantae</taxon>
        <taxon>Streptophyta</taxon>
        <taxon>Embryophyta</taxon>
        <taxon>Tracheophyta</taxon>
        <taxon>Spermatophyta</taxon>
        <taxon>Magnoliopsida</taxon>
        <taxon>Liliopsida</taxon>
        <taxon>Zingiberales</taxon>
        <taxon>Musaceae</taxon>
        <taxon>Ensete</taxon>
    </lineage>
</organism>
<evidence type="ECO:0000256" key="24">
    <source>
        <dbReference type="SAM" id="Phobius"/>
    </source>
</evidence>
<evidence type="ECO:0000256" key="5">
    <source>
        <dbReference type="ARBA" id="ARBA00022475"/>
    </source>
</evidence>
<dbReference type="Pfam" id="PF03108">
    <property type="entry name" value="DBD_Tnp_Mut"/>
    <property type="match status" value="1"/>
</dbReference>
<evidence type="ECO:0000256" key="21">
    <source>
        <dbReference type="ARBA" id="ARBA00048679"/>
    </source>
</evidence>
<evidence type="ECO:0000256" key="8">
    <source>
        <dbReference type="ARBA" id="ARBA00022614"/>
    </source>
</evidence>
<dbReference type="InterPro" id="IPR000719">
    <property type="entry name" value="Prot_kinase_dom"/>
</dbReference>
<dbReference type="SMART" id="SM00666">
    <property type="entry name" value="PB1"/>
    <property type="match status" value="1"/>
</dbReference>
<evidence type="ECO:0000256" key="20">
    <source>
        <dbReference type="ARBA" id="ARBA00047899"/>
    </source>
</evidence>
<dbReference type="InterPro" id="IPR003591">
    <property type="entry name" value="Leu-rich_rpt_typical-subtyp"/>
</dbReference>
<evidence type="ECO:0000256" key="11">
    <source>
        <dbReference type="ARBA" id="ARBA00022729"/>
    </source>
</evidence>
<dbReference type="GO" id="GO:0009942">
    <property type="term" value="P:longitudinal axis specification"/>
    <property type="evidence" value="ECO:0007669"/>
    <property type="project" value="UniProtKB-ARBA"/>
</dbReference>
<evidence type="ECO:0000256" key="9">
    <source>
        <dbReference type="ARBA" id="ARBA00022679"/>
    </source>
</evidence>
<dbReference type="Pfam" id="PF08263">
    <property type="entry name" value="LRRNT_2"/>
    <property type="match status" value="1"/>
</dbReference>
<protein>
    <recommendedName>
        <fullName evidence="3">non-specific serine/threonine protein kinase</fullName>
        <ecNumber evidence="3">2.7.11.1</ecNumber>
    </recommendedName>
</protein>
<comment type="catalytic activity">
    <reaction evidence="20">
        <text>L-threonyl-[protein] + ATP = O-phospho-L-threonyl-[protein] + ADP + H(+)</text>
        <dbReference type="Rhea" id="RHEA:46608"/>
        <dbReference type="Rhea" id="RHEA-COMP:11060"/>
        <dbReference type="Rhea" id="RHEA-COMP:11605"/>
        <dbReference type="ChEBI" id="CHEBI:15378"/>
        <dbReference type="ChEBI" id="CHEBI:30013"/>
        <dbReference type="ChEBI" id="CHEBI:30616"/>
        <dbReference type="ChEBI" id="CHEBI:61977"/>
        <dbReference type="ChEBI" id="CHEBI:456216"/>
        <dbReference type="EC" id="2.7.11.1"/>
    </reaction>
</comment>
<dbReference type="FunFam" id="3.30.200.20:FF:000260">
    <property type="entry name" value="LRR receptor-like serine/threonine-protein kinase RPK2"/>
    <property type="match status" value="1"/>
</dbReference>
<evidence type="ECO:0000256" key="22">
    <source>
        <dbReference type="PROSITE-ProRule" id="PRU10141"/>
    </source>
</evidence>
<dbReference type="SMART" id="SM00369">
    <property type="entry name" value="LRR_TYP"/>
    <property type="match status" value="7"/>
</dbReference>
<feature type="transmembrane region" description="Helical" evidence="24">
    <location>
        <begin position="1249"/>
        <end position="1271"/>
    </location>
</feature>
<dbReference type="SUPFAM" id="SSF52058">
    <property type="entry name" value="L domain-like"/>
    <property type="match status" value="2"/>
</dbReference>
<evidence type="ECO:0000256" key="1">
    <source>
        <dbReference type="ARBA" id="ARBA00004251"/>
    </source>
</evidence>
<evidence type="ECO:0000313" key="27">
    <source>
        <dbReference type="Proteomes" id="UP001222027"/>
    </source>
</evidence>
<dbReference type="Gene3D" id="3.80.10.10">
    <property type="entry name" value="Ribonuclease Inhibitor"/>
    <property type="match status" value="4"/>
</dbReference>
<gene>
    <name evidence="26" type="ORF">OPV22_004457</name>
</gene>
<feature type="region of interest" description="Disordered" evidence="23">
    <location>
        <begin position="1220"/>
        <end position="1240"/>
    </location>
</feature>
<dbReference type="Pfam" id="PF00069">
    <property type="entry name" value="Pkinase"/>
    <property type="match status" value="1"/>
</dbReference>
<feature type="region of interest" description="Disordered" evidence="23">
    <location>
        <begin position="141"/>
        <end position="171"/>
    </location>
</feature>
<dbReference type="EMBL" id="JAQQAF010000001">
    <property type="protein sequence ID" value="KAJ8514023.1"/>
    <property type="molecule type" value="Genomic_DNA"/>
</dbReference>
<dbReference type="PANTHER" id="PTHR48056:SF63">
    <property type="entry name" value="PROTEIN KINASE DOMAIN-CONTAINING PROTEIN"/>
    <property type="match status" value="1"/>
</dbReference>
<evidence type="ECO:0000256" key="13">
    <source>
        <dbReference type="ARBA" id="ARBA00022741"/>
    </source>
</evidence>
<dbReference type="FunFam" id="3.80.10.10:FF:000275">
    <property type="entry name" value="Leucine-rich repeat receptor-like protein kinase"/>
    <property type="match status" value="1"/>
</dbReference>
<keyword evidence="13 22" id="KW-0547">Nucleotide-binding</keyword>
<evidence type="ECO:0000256" key="4">
    <source>
        <dbReference type="ARBA" id="ARBA00022473"/>
    </source>
</evidence>
<evidence type="ECO:0000256" key="23">
    <source>
        <dbReference type="SAM" id="MobiDB-lite"/>
    </source>
</evidence>
<reference evidence="26 27" key="1">
    <citation type="submission" date="2022-12" db="EMBL/GenBank/DDBJ databases">
        <title>Chromosome-scale assembly of the Ensete ventricosum genome.</title>
        <authorList>
            <person name="Dussert Y."/>
            <person name="Stocks J."/>
            <person name="Wendawek A."/>
            <person name="Woldeyes F."/>
            <person name="Nichols R.A."/>
            <person name="Borrell J.S."/>
        </authorList>
    </citation>
    <scope>NUCLEOTIDE SEQUENCE [LARGE SCALE GENOMIC DNA]</scope>
    <source>
        <strain evidence="27">cv. Maze</strain>
        <tissue evidence="26">Seeds</tissue>
    </source>
</reference>
<dbReference type="GO" id="GO:0048508">
    <property type="term" value="P:embryonic meristem development"/>
    <property type="evidence" value="ECO:0007669"/>
    <property type="project" value="UniProtKB-ARBA"/>
</dbReference>
<dbReference type="FunFam" id="3.80.10.10:FF:000041">
    <property type="entry name" value="LRR receptor-like serine/threonine-protein kinase ERECTA"/>
    <property type="match status" value="1"/>
</dbReference>
<keyword evidence="14" id="KW-0418">Kinase</keyword>
<feature type="compositionally biased region" description="Polar residues" evidence="23">
    <location>
        <begin position="1220"/>
        <end position="1232"/>
    </location>
</feature>
<evidence type="ECO:0000256" key="10">
    <source>
        <dbReference type="ARBA" id="ARBA00022692"/>
    </source>
</evidence>
<keyword evidence="12" id="KW-0677">Repeat</keyword>
<comment type="catalytic activity">
    <reaction evidence="21">
        <text>L-seryl-[protein] + ATP = O-phospho-L-seryl-[protein] + ADP + H(+)</text>
        <dbReference type="Rhea" id="RHEA:17989"/>
        <dbReference type="Rhea" id="RHEA-COMP:9863"/>
        <dbReference type="Rhea" id="RHEA-COMP:11604"/>
        <dbReference type="ChEBI" id="CHEBI:15378"/>
        <dbReference type="ChEBI" id="CHEBI:29999"/>
        <dbReference type="ChEBI" id="CHEBI:30616"/>
        <dbReference type="ChEBI" id="CHEBI:83421"/>
        <dbReference type="ChEBI" id="CHEBI:456216"/>
        <dbReference type="EC" id="2.7.11.1"/>
    </reaction>
</comment>
<feature type="binding site" evidence="22">
    <location>
        <position position="1340"/>
    </location>
    <ligand>
        <name>ATP</name>
        <dbReference type="ChEBI" id="CHEBI:30616"/>
    </ligand>
</feature>
<evidence type="ECO:0000313" key="26">
    <source>
        <dbReference type="EMBL" id="KAJ8514023.1"/>
    </source>
</evidence>
<evidence type="ECO:0000256" key="7">
    <source>
        <dbReference type="ARBA" id="ARBA00022553"/>
    </source>
</evidence>
<keyword evidence="7" id="KW-0597">Phosphoprotein</keyword>
<accession>A0AAV8S3G4</accession>
<dbReference type="InterPro" id="IPR000270">
    <property type="entry name" value="PB1_dom"/>
</dbReference>
<keyword evidence="18" id="KW-0675">Receptor</keyword>
<dbReference type="EC" id="2.7.11.1" evidence="3"/>
<dbReference type="Pfam" id="PF00564">
    <property type="entry name" value="PB1"/>
    <property type="match status" value="1"/>
</dbReference>
<dbReference type="Proteomes" id="UP001222027">
    <property type="component" value="Unassembled WGS sequence"/>
</dbReference>
<dbReference type="PROSITE" id="PS50011">
    <property type="entry name" value="PROTEIN_KINASE_DOM"/>
    <property type="match status" value="1"/>
</dbReference>
<dbReference type="PROSITE" id="PS00107">
    <property type="entry name" value="PROTEIN_KINASE_ATP"/>
    <property type="match status" value="1"/>
</dbReference>
<evidence type="ECO:0000256" key="18">
    <source>
        <dbReference type="ARBA" id="ARBA00023170"/>
    </source>
</evidence>
<comment type="subcellular location">
    <subcellularLocation>
        <location evidence="1">Cell membrane</location>
        <topology evidence="1">Single-pass type I membrane protein</topology>
    </subcellularLocation>
</comment>
<evidence type="ECO:0000256" key="6">
    <source>
        <dbReference type="ARBA" id="ARBA00022527"/>
    </source>
</evidence>
<dbReference type="GO" id="GO:0004674">
    <property type="term" value="F:protein serine/threonine kinase activity"/>
    <property type="evidence" value="ECO:0007669"/>
    <property type="project" value="UniProtKB-KW"/>
</dbReference>
<comment type="caution">
    <text evidence="26">The sequence shown here is derived from an EMBL/GenBank/DDBJ whole genome shotgun (WGS) entry which is preliminary data.</text>
</comment>
<proteinExistence type="inferred from homology"/>
<name>A0AAV8S3G4_ENSVE</name>
<dbReference type="GO" id="GO:0005886">
    <property type="term" value="C:plasma membrane"/>
    <property type="evidence" value="ECO:0007669"/>
    <property type="project" value="UniProtKB-SubCell"/>
</dbReference>
<evidence type="ECO:0000256" key="2">
    <source>
        <dbReference type="ARBA" id="ARBA00008684"/>
    </source>
</evidence>
<evidence type="ECO:0000256" key="19">
    <source>
        <dbReference type="ARBA" id="ARBA00023180"/>
    </source>
</evidence>
<evidence type="ECO:0000259" key="25">
    <source>
        <dbReference type="PROSITE" id="PS50011"/>
    </source>
</evidence>
<dbReference type="InterPro" id="IPR004332">
    <property type="entry name" value="Transposase_MuDR"/>
</dbReference>
<keyword evidence="19" id="KW-0325">Glycoprotein</keyword>
<dbReference type="GO" id="GO:0005524">
    <property type="term" value="F:ATP binding"/>
    <property type="evidence" value="ECO:0007669"/>
    <property type="project" value="UniProtKB-UniRule"/>
</dbReference>
<dbReference type="GO" id="GO:0009414">
    <property type="term" value="P:response to water deprivation"/>
    <property type="evidence" value="ECO:0007669"/>
    <property type="project" value="UniProtKB-ARBA"/>
</dbReference>
<dbReference type="CDD" id="cd14066">
    <property type="entry name" value="STKc_IRAK"/>
    <property type="match status" value="1"/>
</dbReference>
<keyword evidence="16 24" id="KW-1133">Transmembrane helix</keyword>
<dbReference type="SUPFAM" id="SSF56112">
    <property type="entry name" value="Protein kinase-like (PK-like)"/>
    <property type="match status" value="1"/>
</dbReference>
<comment type="similarity">
    <text evidence="2">Belongs to the protein kinase superfamily. Ser/Thr protein kinase family.</text>
</comment>
<dbReference type="InterPro" id="IPR001611">
    <property type="entry name" value="Leu-rich_rpt"/>
</dbReference>
<sequence>MVAGVKAKLLCSFGGDFVNQHGRSLYVGGKTRLVSIDRSASFRTFISKMSELCDADPRCLDVRFQLPDGGLDSRLVSVENDNDVRNMMEEFDSNRKIPIFLFIDKSEHPDDEIAAVYREPASEADIAETLRETATVIAEGPLIGQHGPSTSVASSGRDYARHPPVGLSMSGETFRKDSQSLVVGQEYQDVQTFRNALTSVAIAANFELYMIRSDQRRVTARCAAEGCTWRVHASKLPQVSTFRIRTLTPEHTCIRSSDAGHRQATAKWIANCIRDKLGQNQNYKPREIINDIHREYGVLITYKRAFLGRQKALEELHDEPGRDMVLVDNDYEHIMDNNDEEIQTWSDLDDPPRKKRVNSRWNKELILHTSEIISTMDCPAGNAIVSSNAESFSANSGEVNSHFDRNLIFEDSASNSWGRLHLMPVHLDCVPELQQQQLLPLRIKCNNGCRRHLFPLWSSPSVHKFRSAPPTLLPSYKAADPPAMKNSKGRRRLFAEMPMPPRRRTLASSFLFLLLRLTAIASFGDKAELDTRGAERSALLRFKGHVSADPAGLLRRWGHGPDPDHCSWPGVGCDGRSRVVSLNISARGGGFLLPCSRSGPYRRSCSDPRRRLAGTLSSAVGNLSELRVLSLPFHGFGGVIPGEVWGLENLQVLDLESSSFSGEIPPSLSRCVELETLDLSGNQINGTIPAFLNGFSKLRELYLSFNRLGGWIPEEFGYGCRSIQILDLSGNLLVESIPTKLGNCAKLRVLLLFSNLLDGSIPSELGRLSKLEVLDVSRNRLSGFVPAELGNCLELFVLVLLNLYDPMSDDEASNSVDKDEFNYFQGKLAENITALPKLRVLWAPRATFEGEIPGNWGSCESLETVNLGENRFTGMIPEVFGQCRNLRFLNLSSNNLVGCLDKELPVPCMDVFDVSGNQLSASLPRSTHKQCPSSWIPADDLSSSYSSFFAYKSRSGLALPFPETAGEVFIYHNFGRNNFTGTLPSLPLDNHRHANQTIYAFLANGNHLSGSLSAFALEMCNKVNHLIIDISDNMISGGFTSEVGAKCRSLVVLKVASNQISETIPASFGLLENLVSLDLSRNWLQGEIPASIKQLQSLKYLSLAGNNLSGHVPSGLGQLQSLKVLDLSSNSLTGYIPSDLVKMENLTTLLLNDNNLSGIIPSAFAKVASLSRFNVSFNNLSGPLPFNASTLRCDSLHGNPFLQSCHIYALSVPSSALLGSSQSPQPYTDTPPGSSSDDSSSGGLSSVKIAAIASAAAIVSVVLALIVLYIYARKYLPKPPIGASGRKEVTVFVDIGVPLTYESVVRATGGFSASNCIGSGGFGATYKAEISPGTLVAIKKLAVGRFQGVQQFHAEIKTLGRCQHPNLVTLIGYHVSDSEMFLIYNYLPGGNLERFILERSKRCVDWRMLHNIALNIACALVHLHDQCMPRILHRDVKPSNILLDNECNAYLSDFGLARLLGNSETHATTGVKGTFGYVAPEYAMTCRVSDKADVYSYGVVLLELISDKKALDPSFSPYGDGFNIVTWACMLLQKGRAHEFFTEGLWDVAPHDDLVETLHLGVKCTVESLSIRPTMKQVVKKLRKLQPPHYGHG</sequence>
<dbReference type="InterPro" id="IPR013210">
    <property type="entry name" value="LRR_N_plant-typ"/>
</dbReference>
<keyword evidence="10 24" id="KW-0812">Transmembrane</keyword>
<keyword evidence="17 24" id="KW-0472">Membrane</keyword>
<feature type="domain" description="Protein kinase" evidence="25">
    <location>
        <begin position="1311"/>
        <end position="1593"/>
    </location>
</feature>
<keyword evidence="27" id="KW-1185">Reference proteome</keyword>
<dbReference type="SUPFAM" id="SSF54277">
    <property type="entry name" value="CAD &amp; PB1 domains"/>
    <property type="match status" value="1"/>
</dbReference>
<keyword evidence="5" id="KW-1003">Cell membrane</keyword>
<dbReference type="PRINTS" id="PR00019">
    <property type="entry name" value="LEURICHRPT"/>
</dbReference>
<dbReference type="InterPro" id="IPR032675">
    <property type="entry name" value="LRR_dom_sf"/>
</dbReference>
<evidence type="ECO:0000256" key="16">
    <source>
        <dbReference type="ARBA" id="ARBA00022989"/>
    </source>
</evidence>
<dbReference type="Gene3D" id="3.30.200.20">
    <property type="entry name" value="Phosphorylase Kinase, domain 1"/>
    <property type="match status" value="1"/>
</dbReference>
<keyword evidence="15 22" id="KW-0067">ATP-binding</keyword>
<dbReference type="CDD" id="cd06410">
    <property type="entry name" value="PB1_UP2"/>
    <property type="match status" value="1"/>
</dbReference>
<dbReference type="PANTHER" id="PTHR48056">
    <property type="entry name" value="LRR RECEPTOR-LIKE SERINE/THREONINE-PROTEIN KINASE-RELATED"/>
    <property type="match status" value="1"/>
</dbReference>
<evidence type="ECO:0000256" key="3">
    <source>
        <dbReference type="ARBA" id="ARBA00012513"/>
    </source>
</evidence>
<dbReference type="Pfam" id="PF00560">
    <property type="entry name" value="LRR_1"/>
    <property type="match status" value="2"/>
</dbReference>
<keyword evidence="6" id="KW-0723">Serine/threonine-protein kinase</keyword>
<dbReference type="Gene3D" id="1.10.510.10">
    <property type="entry name" value="Transferase(Phosphotransferase) domain 1"/>
    <property type="match status" value="1"/>
</dbReference>
<dbReference type="InterPro" id="IPR017441">
    <property type="entry name" value="Protein_kinase_ATP_BS"/>
</dbReference>